<reference evidence="16 17" key="1">
    <citation type="submission" date="2014-03" db="EMBL/GenBank/DDBJ databases">
        <title>Genomics of Bifidobacteria.</title>
        <authorList>
            <person name="Ventura M."/>
            <person name="Milani C."/>
            <person name="Lugli G.A."/>
        </authorList>
    </citation>
    <scope>NUCLEOTIDE SEQUENCE [LARGE SCALE GENOMIC DNA]</scope>
    <source>
        <strain evidence="16 17">LMG 11586</strain>
    </source>
</reference>
<dbReference type="GO" id="GO:0055085">
    <property type="term" value="P:transmembrane transport"/>
    <property type="evidence" value="ECO:0007669"/>
    <property type="project" value="InterPro"/>
</dbReference>
<evidence type="ECO:0000313" key="17">
    <source>
        <dbReference type="Proteomes" id="UP000029046"/>
    </source>
</evidence>
<dbReference type="eggNOG" id="COG1173">
    <property type="taxonomic scope" value="Bacteria"/>
</dbReference>
<feature type="transmembrane region" description="Helical" evidence="13">
    <location>
        <begin position="144"/>
        <end position="163"/>
    </location>
</feature>
<dbReference type="InterPro" id="IPR050388">
    <property type="entry name" value="ABC_Ni/Peptide_Import"/>
</dbReference>
<keyword evidence="6" id="KW-0997">Cell inner membrane</keyword>
<proteinExistence type="inferred from homology"/>
<evidence type="ECO:0000256" key="3">
    <source>
        <dbReference type="ARBA" id="ARBA00005417"/>
    </source>
</evidence>
<evidence type="ECO:0000259" key="14">
    <source>
        <dbReference type="PROSITE" id="PS50893"/>
    </source>
</evidence>
<dbReference type="PROSITE" id="PS50928">
    <property type="entry name" value="ABC_TM1"/>
    <property type="match status" value="1"/>
</dbReference>
<feature type="transmembrane region" description="Helical" evidence="13">
    <location>
        <begin position="251"/>
        <end position="273"/>
    </location>
</feature>
<dbReference type="Pfam" id="PF00528">
    <property type="entry name" value="BPD_transp_1"/>
    <property type="match status" value="1"/>
</dbReference>
<dbReference type="EMBL" id="JGYX01000007">
    <property type="protein sequence ID" value="KFI59893.1"/>
    <property type="molecule type" value="Genomic_DNA"/>
</dbReference>
<dbReference type="FunFam" id="3.40.50.300:FF:000016">
    <property type="entry name" value="Oligopeptide ABC transporter ATP-binding component"/>
    <property type="match status" value="1"/>
</dbReference>
<feature type="transmembrane region" description="Helical" evidence="13">
    <location>
        <begin position="115"/>
        <end position="138"/>
    </location>
</feature>
<dbReference type="PANTHER" id="PTHR43297:SF14">
    <property type="entry name" value="ATPASE AAA-TYPE CORE DOMAIN-CONTAINING PROTEIN"/>
    <property type="match status" value="1"/>
</dbReference>
<evidence type="ECO:0000256" key="11">
    <source>
        <dbReference type="ARBA" id="ARBA00022989"/>
    </source>
</evidence>
<feature type="transmembrane region" description="Helical" evidence="13">
    <location>
        <begin position="84"/>
        <end position="108"/>
    </location>
</feature>
<dbReference type="PROSITE" id="PS50893">
    <property type="entry name" value="ABC_TRANSPORTER_2"/>
    <property type="match status" value="1"/>
</dbReference>
<name>A0A087AM93_9BIFI</name>
<dbReference type="Proteomes" id="UP000029046">
    <property type="component" value="Unassembled WGS sequence"/>
</dbReference>
<keyword evidence="12 13" id="KW-0472">Membrane</keyword>
<keyword evidence="17" id="KW-1185">Reference proteome</keyword>
<feature type="transmembrane region" description="Helical" evidence="13">
    <location>
        <begin position="21"/>
        <end position="43"/>
    </location>
</feature>
<comment type="subcellular location">
    <subcellularLocation>
        <location evidence="13">Cell membrane</location>
        <topology evidence="13">Multi-pass membrane protein</topology>
    </subcellularLocation>
    <subcellularLocation>
        <location evidence="2">Cell membrane</location>
        <topology evidence="2">Peripheral membrane protein</topology>
    </subcellularLocation>
    <subcellularLocation>
        <location evidence="1">Membrane</location>
        <topology evidence="1">Multi-pass membrane protein</topology>
    </subcellularLocation>
</comment>
<dbReference type="InterPro" id="IPR017871">
    <property type="entry name" value="ABC_transporter-like_CS"/>
</dbReference>
<keyword evidence="16" id="KW-0378">Hydrolase</keyword>
<dbReference type="eggNOG" id="COG0444">
    <property type="taxonomic scope" value="Bacteria"/>
</dbReference>
<dbReference type="GO" id="GO:0016887">
    <property type="term" value="F:ATP hydrolysis activity"/>
    <property type="evidence" value="ECO:0007669"/>
    <property type="project" value="InterPro"/>
</dbReference>
<dbReference type="InterPro" id="IPR003439">
    <property type="entry name" value="ABC_transporter-like_ATP-bd"/>
</dbReference>
<dbReference type="Pfam" id="PF00005">
    <property type="entry name" value="ABC_tran"/>
    <property type="match status" value="1"/>
</dbReference>
<evidence type="ECO:0000256" key="4">
    <source>
        <dbReference type="ARBA" id="ARBA00022448"/>
    </source>
</evidence>
<dbReference type="InterPro" id="IPR000515">
    <property type="entry name" value="MetI-like"/>
</dbReference>
<dbReference type="Gene3D" id="1.10.3720.10">
    <property type="entry name" value="MetI-like"/>
    <property type="match status" value="1"/>
</dbReference>
<dbReference type="PANTHER" id="PTHR43297">
    <property type="entry name" value="OLIGOPEPTIDE TRANSPORT ATP-BINDING PROTEIN APPD"/>
    <property type="match status" value="1"/>
</dbReference>
<keyword evidence="8" id="KW-0547">Nucleotide-binding</keyword>
<gene>
    <name evidence="16" type="ORF">BIGA_1562</name>
</gene>
<dbReference type="EC" id="3.6.3.32" evidence="16"/>
<dbReference type="PROSITE" id="PS00211">
    <property type="entry name" value="ABC_TRANSPORTER_1"/>
    <property type="match status" value="1"/>
</dbReference>
<keyword evidence="9 16" id="KW-0067">ATP-binding</keyword>
<evidence type="ECO:0000256" key="9">
    <source>
        <dbReference type="ARBA" id="ARBA00022840"/>
    </source>
</evidence>
<feature type="domain" description="ABC transporter" evidence="14">
    <location>
        <begin position="342"/>
        <end position="595"/>
    </location>
</feature>
<dbReference type="GO" id="GO:0005524">
    <property type="term" value="F:ATP binding"/>
    <property type="evidence" value="ECO:0007669"/>
    <property type="project" value="UniProtKB-KW"/>
</dbReference>
<evidence type="ECO:0000313" key="16">
    <source>
        <dbReference type="EMBL" id="KFI59893.1"/>
    </source>
</evidence>
<keyword evidence="11 13" id="KW-1133">Transmembrane helix</keyword>
<dbReference type="InterPro" id="IPR035906">
    <property type="entry name" value="MetI-like_sf"/>
</dbReference>
<keyword evidence="4 13" id="KW-0813">Transport</keyword>
<feature type="domain" description="ABC transmembrane type-1" evidence="15">
    <location>
        <begin position="84"/>
        <end position="272"/>
    </location>
</feature>
<evidence type="ECO:0000256" key="13">
    <source>
        <dbReference type="RuleBase" id="RU363032"/>
    </source>
</evidence>
<evidence type="ECO:0000256" key="7">
    <source>
        <dbReference type="ARBA" id="ARBA00022692"/>
    </source>
</evidence>
<evidence type="ECO:0000256" key="2">
    <source>
        <dbReference type="ARBA" id="ARBA00004202"/>
    </source>
</evidence>
<feature type="transmembrane region" description="Helical" evidence="13">
    <location>
        <begin position="220"/>
        <end position="239"/>
    </location>
</feature>
<evidence type="ECO:0000256" key="10">
    <source>
        <dbReference type="ARBA" id="ARBA00022967"/>
    </source>
</evidence>
<dbReference type="CDD" id="cd03257">
    <property type="entry name" value="ABC_NikE_OppD_transporters"/>
    <property type="match status" value="1"/>
</dbReference>
<evidence type="ECO:0000256" key="8">
    <source>
        <dbReference type="ARBA" id="ARBA00022741"/>
    </source>
</evidence>
<keyword evidence="10" id="KW-1278">Translocase</keyword>
<dbReference type="SMART" id="SM00382">
    <property type="entry name" value="AAA"/>
    <property type="match status" value="1"/>
</dbReference>
<dbReference type="AlphaFoldDB" id="A0A087AM93"/>
<dbReference type="InterPro" id="IPR027417">
    <property type="entry name" value="P-loop_NTPase"/>
</dbReference>
<dbReference type="CDD" id="cd06261">
    <property type="entry name" value="TM_PBP2"/>
    <property type="match status" value="1"/>
</dbReference>
<dbReference type="SUPFAM" id="SSF52540">
    <property type="entry name" value="P-loop containing nucleoside triphosphate hydrolases"/>
    <property type="match status" value="1"/>
</dbReference>
<evidence type="ECO:0000256" key="12">
    <source>
        <dbReference type="ARBA" id="ARBA00023136"/>
    </source>
</evidence>
<evidence type="ECO:0000259" key="15">
    <source>
        <dbReference type="PROSITE" id="PS50928"/>
    </source>
</evidence>
<dbReference type="GO" id="GO:0005886">
    <property type="term" value="C:plasma membrane"/>
    <property type="evidence" value="ECO:0007669"/>
    <property type="project" value="UniProtKB-SubCell"/>
</dbReference>
<comment type="similarity">
    <text evidence="3">Belongs to the ABC transporter superfamily.</text>
</comment>
<comment type="caution">
    <text evidence="16">The sequence shown here is derived from an EMBL/GenBank/DDBJ whole genome shotgun (WGS) entry which is preliminary data.</text>
</comment>
<evidence type="ECO:0000256" key="1">
    <source>
        <dbReference type="ARBA" id="ARBA00004141"/>
    </source>
</evidence>
<comment type="similarity">
    <text evidence="13">Belongs to the binding-protein-dependent transport system permease family.</text>
</comment>
<evidence type="ECO:0000256" key="5">
    <source>
        <dbReference type="ARBA" id="ARBA00022475"/>
    </source>
</evidence>
<protein>
    <submittedName>
        <fullName evidence="16">ABC transporter ATP-binding protein</fullName>
        <ecNumber evidence="16">3.6.3.32</ecNumber>
    </submittedName>
</protein>
<sequence>MGAKAKRKRAADSMIPKMTPKLAVGLTIVTVIVLFAVIGPFLLPDPRGISDHLLEAPSAQHWLGTTRTGEDVLAQLATACRGSLIVGVIVGLLAVVLSSFFGIVGAYIGGLADDLFSLFSNVMLVIPGLPLVIIISSYLPYKSVWLVAVVLAITSWAGSARVLRSYTLSVRSRDYVLASRVAGEKPWRILAVEILPNLLPILASQIMQAIISAILGEAGLAFLGLGATDSLTWGTMLYYAQNGLALKQGAWWWFIPPGLCLALFGAALALINFSVDEIINPKLKAATKSELKRWKLEEKAGKAKSDKQFGTAASAPKLGGTEIMTEHAMNAAVPQYEQNPVLEVDDFCVEYRAEETVKAVNHVSLKLGRGEVLGLAGESGCGKSTLAYGINRLLKPPAVITSGRVVFNSREGYPIDVRALEGKDLRAFRWEKISMVFQGAMNSLNPVKKIKDQLGDVFVTHRPEMDRKARLDKCGELLERVGVPRDRLNAYPHELSGGMRQRVMIAMAMALDPQVMIMDEPTTALDVVVQREILREITRLKNDFGFAVIFITHDLPLLLEISDRIAVMRHGQILEMNDAMSLYTNPQNEYTAKLLSSFPSLTGDRGDFIRQGNVVSESTEVSR</sequence>
<evidence type="ECO:0000256" key="6">
    <source>
        <dbReference type="ARBA" id="ARBA00022519"/>
    </source>
</evidence>
<accession>A0A087AM93</accession>
<keyword evidence="7 13" id="KW-0812">Transmembrane</keyword>
<dbReference type="SUPFAM" id="SSF161098">
    <property type="entry name" value="MetI-like"/>
    <property type="match status" value="1"/>
</dbReference>
<dbReference type="InterPro" id="IPR003593">
    <property type="entry name" value="AAA+_ATPase"/>
</dbReference>
<dbReference type="Gene3D" id="3.40.50.300">
    <property type="entry name" value="P-loop containing nucleotide triphosphate hydrolases"/>
    <property type="match status" value="1"/>
</dbReference>
<organism evidence="16 17">
    <name type="scientific">Bifidobacterium pullorum subsp. gallinarum</name>
    <dbReference type="NCBI Taxonomy" id="78344"/>
    <lineage>
        <taxon>Bacteria</taxon>
        <taxon>Bacillati</taxon>
        <taxon>Actinomycetota</taxon>
        <taxon>Actinomycetes</taxon>
        <taxon>Bifidobacteriales</taxon>
        <taxon>Bifidobacteriaceae</taxon>
        <taxon>Bifidobacterium</taxon>
    </lineage>
</organism>
<keyword evidence="5" id="KW-1003">Cell membrane</keyword>